<evidence type="ECO:0000313" key="6">
    <source>
        <dbReference type="Proteomes" id="UP000787625"/>
    </source>
</evidence>
<dbReference type="InterPro" id="IPR026444">
    <property type="entry name" value="Secre_tail"/>
</dbReference>
<dbReference type="NCBIfam" id="TIGR04183">
    <property type="entry name" value="Por_Secre_tail"/>
    <property type="match status" value="1"/>
</dbReference>
<reference evidence="5" key="1">
    <citation type="journal article" date="2021" name="PeerJ">
        <title>Extensive microbial diversity within the chicken gut microbiome revealed by metagenomics and culture.</title>
        <authorList>
            <person name="Gilroy R."/>
            <person name="Ravi A."/>
            <person name="Getino M."/>
            <person name="Pursley I."/>
            <person name="Horton D.L."/>
            <person name="Alikhan N.F."/>
            <person name="Baker D."/>
            <person name="Gharbi K."/>
            <person name="Hall N."/>
            <person name="Watson M."/>
            <person name="Adriaenssens E.M."/>
            <person name="Foster-Nyarko E."/>
            <person name="Jarju S."/>
            <person name="Secka A."/>
            <person name="Antonio M."/>
            <person name="Oren A."/>
            <person name="Chaudhuri R.R."/>
            <person name="La Ragione R."/>
            <person name="Hildebrand F."/>
            <person name="Pallen M.J."/>
        </authorList>
    </citation>
    <scope>NUCLEOTIDE SEQUENCE</scope>
    <source>
        <strain evidence="5">MalCec1-1739</strain>
    </source>
</reference>
<dbReference type="Gene3D" id="2.60.40.10">
    <property type="entry name" value="Immunoglobulins"/>
    <property type="match status" value="2"/>
</dbReference>
<organism evidence="5 6">
    <name type="scientific">Candidatus Avibacteroides avistercoris</name>
    <dbReference type="NCBI Taxonomy" id="2840690"/>
    <lineage>
        <taxon>Bacteria</taxon>
        <taxon>Pseudomonadati</taxon>
        <taxon>Bacteroidota</taxon>
        <taxon>Bacteroidia</taxon>
        <taxon>Bacteroidales</taxon>
        <taxon>Bacteroidaceae</taxon>
        <taxon>Bacteroidaceae incertae sedis</taxon>
        <taxon>Candidatus Avibacteroides</taxon>
    </lineage>
</organism>
<keyword evidence="2" id="KW-0732">Signal</keyword>
<feature type="chain" id="PRO_5038778665" evidence="2">
    <location>
        <begin position="20"/>
        <end position="1137"/>
    </location>
</feature>
<proteinExistence type="predicted"/>
<accession>A0A9D2ZUV6</accession>
<dbReference type="Pfam" id="PF18962">
    <property type="entry name" value="Por_Secre_tail"/>
    <property type="match status" value="1"/>
</dbReference>
<feature type="signal peptide" evidence="2">
    <location>
        <begin position="1"/>
        <end position="19"/>
    </location>
</feature>
<evidence type="ECO:0000313" key="5">
    <source>
        <dbReference type="EMBL" id="HJD53558.1"/>
    </source>
</evidence>
<dbReference type="Pfam" id="PF10365">
    <property type="entry name" value="DUF2436"/>
    <property type="match status" value="1"/>
</dbReference>
<gene>
    <name evidence="5" type="ORF">IAA93_07540</name>
</gene>
<dbReference type="InterPro" id="IPR018832">
    <property type="entry name" value="Pept_C25_gingipain_C"/>
</dbReference>
<evidence type="ECO:0000259" key="3">
    <source>
        <dbReference type="Pfam" id="PF10365"/>
    </source>
</evidence>
<sequence length="1137" mass="123985">MMKRLLFTLCVSVGLTSFAQVAHVTAPPYYSFEGDEMVVMSKSVATHYGEDKLTGATRSITRPGNRVSDRERTLARENPRRTAMPGMKLSGVKRVDSDKAVITLDVKSDWGMGDGFEIWLDKDCTIENDLYRNGVAPETVFEDVDIVIPTGANLEEGFLTGGESVSVEIEPGDYDFLVMNPSPEEGTVYMVLETTDSHGDDVTFVGGYEYNFAVAVVSDFYEHDECWITADADVDLRVTAAPLPHSGALGEDEQVSMTIRNIGGVPCAQFIASYTVNGGTPVVEPVDETIPVGGTLTYTFNTPVDLSEEGDYTIRVKVQGVGEALVMSDNWFDKPVSCLAGALQSPYSCNFLEESDRAEWNFIDNDDDKATWQIETYQNAESGTGRAYSYNCFDDYMVMASPIALKAGENTIEIMYRSLMITDEDKFEVLYGTTPEVSEMTLLKTYTAFANGGAWTNDAISINLDQDGEYYVAFHACPEHTSDNEYLVCSDIGSVKIYSGSNQGAPDLRMDNVVVPNSSCGIKDFDIEVEVSNIGSAPITGFNLTASYIGNEFSSKHFDVEIPINGTATVTFPVEEGDLEMTAGTLYSITMTATAVMSDNEVEEENLENNSGWGGFINFEEAEVPFVSEFSDPEAGRYYWFGPSGWTYDDDFYVAYHAVSEAPLISRGVNLEAGKTYRITYNRMAGRDLYGIYTETDNYKILCGLNGTDVSTWDEIRHVTGDYTVEIFDETSYDFTVPSDGLYQFAFQMDYINQVFSFYLRSVSITEVVEKDVAIGSSAMPTRVPKTQTGEFEALVPLTNVGSAPVSGTITVTDGDELIGIAEFGELAVGATENFPVYFTIDGEVGVKSITIAAEVEGEPEVALYNNSENVEVLITENEMAYDKIADGTYYGNQPYNLEVGSVGSGSECEVGIIFHLNNDAKLTTVSVGWATETEMTGVGLNVYRWTNPEPDVNGYYPFEDDALIYNATVDKEYGIGQIEYAVDEDVILPAGDYFISVYVPSGWPLAVDRRDPGQLYTIGEWGTPSGLVAFDQAGNGLGTMALRARLVDPVSSVESAVAGDGVLSIYPNPVSETLNISCGGEEIESVAIYSTSGAEMYAASVGSETFTCDVSGYMPGVYLASIVTKSGTKVEKFVVK</sequence>
<dbReference type="InterPro" id="IPR013783">
    <property type="entry name" value="Ig-like_fold"/>
</dbReference>
<name>A0A9D2ZUV6_9BACT</name>
<dbReference type="NCBIfam" id="NF038128">
    <property type="entry name" value="choice_anch_J"/>
    <property type="match status" value="1"/>
</dbReference>
<dbReference type="Proteomes" id="UP000787625">
    <property type="component" value="Unassembled WGS sequence"/>
</dbReference>
<feature type="domain" description="Secretion system C-terminal sorting" evidence="4">
    <location>
        <begin position="1066"/>
        <end position="1136"/>
    </location>
</feature>
<reference evidence="5" key="2">
    <citation type="submission" date="2021-04" db="EMBL/GenBank/DDBJ databases">
        <authorList>
            <person name="Gilroy R."/>
        </authorList>
    </citation>
    <scope>NUCLEOTIDE SEQUENCE</scope>
    <source>
        <strain evidence="5">MalCec1-1739</strain>
    </source>
</reference>
<protein>
    <submittedName>
        <fullName evidence="5">T9SS type A sorting domain-containing protein</fullName>
    </submittedName>
</protein>
<evidence type="ECO:0000256" key="2">
    <source>
        <dbReference type="SAM" id="SignalP"/>
    </source>
</evidence>
<comment type="caution">
    <text evidence="5">The sequence shown here is derived from an EMBL/GenBank/DDBJ whole genome shotgun (WGS) entry which is preliminary data.</text>
</comment>
<dbReference type="AlphaFoldDB" id="A0A9D2ZUV6"/>
<evidence type="ECO:0000259" key="4">
    <source>
        <dbReference type="Pfam" id="PF18962"/>
    </source>
</evidence>
<evidence type="ECO:0000256" key="1">
    <source>
        <dbReference type="ARBA" id="ARBA00022801"/>
    </source>
</evidence>
<dbReference type="Gene3D" id="2.60.120.200">
    <property type="match status" value="1"/>
</dbReference>
<keyword evidence="1" id="KW-0378">Hydrolase</keyword>
<dbReference type="EMBL" id="DWUP01000177">
    <property type="protein sequence ID" value="HJD53558.1"/>
    <property type="molecule type" value="Genomic_DNA"/>
</dbReference>
<feature type="domain" description="Peptidase C25 gingipain C-terminal" evidence="3">
    <location>
        <begin position="96"/>
        <end position="214"/>
    </location>
</feature>